<organism evidence="3 4">
    <name type="scientific">Arcobacter aquimarinus</name>
    <dbReference type="NCBI Taxonomy" id="1315211"/>
    <lineage>
        <taxon>Bacteria</taxon>
        <taxon>Pseudomonadati</taxon>
        <taxon>Campylobacterota</taxon>
        <taxon>Epsilonproteobacteria</taxon>
        <taxon>Campylobacterales</taxon>
        <taxon>Arcobacteraceae</taxon>
        <taxon>Arcobacter</taxon>
    </lineage>
</organism>
<dbReference type="PANTHER" id="PTHR43000">
    <property type="entry name" value="DTDP-D-GLUCOSE 4,6-DEHYDRATASE-RELATED"/>
    <property type="match status" value="1"/>
</dbReference>
<dbReference type="Gene3D" id="3.90.25.10">
    <property type="entry name" value="UDP-galactose 4-epimerase, domain 1"/>
    <property type="match status" value="1"/>
</dbReference>
<sequence>MKNILLTGSAGFIASHLIEELLKDQNNCIIGIDNFYSGTKENLEFIKSIDKENRFQFIEVDIRNFEEINKIIRDKKIEYIYHLAAIVSVQESILNPLLSNEVNVKGTLNILESAKLNSVKRVVFSSSAAVYGDEPTQPKNENSITKPISPYGYEKLIGEQYMKLYSELYGVETVCLRYFNVYGERQSATSDYSGVISIFEKKFKNDEIPNIYGNGEQYRDFVYVKDVAKANIKAMNNSNVSGEVFCVGTSKKISINNLVSVLNHKYSKNIKINYLQPRNGDIKESICDNKKIKKYLEINEFVEFNQGIKKL</sequence>
<dbReference type="Gene3D" id="3.40.50.720">
    <property type="entry name" value="NAD(P)-binding Rossmann-like Domain"/>
    <property type="match status" value="1"/>
</dbReference>
<dbReference type="KEGG" id="aaqi:AAQM_2018"/>
<feature type="domain" description="NAD-dependent epimerase/dehydratase" evidence="2">
    <location>
        <begin position="4"/>
        <end position="248"/>
    </location>
</feature>
<dbReference type="AlphaFoldDB" id="A0AAE7E220"/>
<comment type="similarity">
    <text evidence="1">Belongs to the NAD(P)-dependent epimerase/dehydratase family.</text>
</comment>
<evidence type="ECO:0000313" key="3">
    <source>
        <dbReference type="EMBL" id="QKE26739.1"/>
    </source>
</evidence>
<accession>A0AAE7E220</accession>
<evidence type="ECO:0000313" key="4">
    <source>
        <dbReference type="Proteomes" id="UP000502065"/>
    </source>
</evidence>
<dbReference type="RefSeq" id="WP_129095732.1">
    <property type="nucleotide sequence ID" value="NZ_CBCSAE010000012.1"/>
</dbReference>
<dbReference type="SUPFAM" id="SSF51735">
    <property type="entry name" value="NAD(P)-binding Rossmann-fold domains"/>
    <property type="match status" value="1"/>
</dbReference>
<proteinExistence type="inferred from homology"/>
<protein>
    <submittedName>
        <fullName evidence="3">UDP-N-acetylglucosamine 4-epimerase</fullName>
    </submittedName>
</protein>
<dbReference type="Proteomes" id="UP000502065">
    <property type="component" value="Chromosome"/>
</dbReference>
<dbReference type="Pfam" id="PF01370">
    <property type="entry name" value="Epimerase"/>
    <property type="match status" value="1"/>
</dbReference>
<name>A0AAE7E220_9BACT</name>
<evidence type="ECO:0000259" key="2">
    <source>
        <dbReference type="Pfam" id="PF01370"/>
    </source>
</evidence>
<gene>
    <name evidence="3" type="ORF">AAQM_2018</name>
</gene>
<dbReference type="EMBL" id="CP030944">
    <property type="protein sequence ID" value="QKE26739.1"/>
    <property type="molecule type" value="Genomic_DNA"/>
</dbReference>
<evidence type="ECO:0000256" key="1">
    <source>
        <dbReference type="ARBA" id="ARBA00007637"/>
    </source>
</evidence>
<reference evidence="3 4" key="1">
    <citation type="submission" date="2018-07" db="EMBL/GenBank/DDBJ databases">
        <title>Identification of phenol metabolism pathways in Arcobacter.</title>
        <authorList>
            <person name="Miller W.G."/>
            <person name="Yee E."/>
            <person name="Bono J.L."/>
        </authorList>
    </citation>
    <scope>NUCLEOTIDE SEQUENCE [LARGE SCALE GENOMIC DNA]</scope>
    <source>
        <strain evidence="3 4">W63</strain>
    </source>
</reference>
<keyword evidence="4" id="KW-1185">Reference proteome</keyword>
<dbReference type="InterPro" id="IPR036291">
    <property type="entry name" value="NAD(P)-bd_dom_sf"/>
</dbReference>
<dbReference type="InterPro" id="IPR001509">
    <property type="entry name" value="Epimerase_deHydtase"/>
</dbReference>